<protein>
    <submittedName>
        <fullName evidence="2 3">Uncharacterized protein</fullName>
    </submittedName>
</protein>
<feature type="compositionally biased region" description="Low complexity" evidence="1">
    <location>
        <begin position="1"/>
        <end position="23"/>
    </location>
</feature>
<accession>A0A2K2D2C2</accession>
<name>A0A2K2D2C2_BRADI</name>
<reference evidence="2 3" key="1">
    <citation type="journal article" date="2010" name="Nature">
        <title>Genome sequencing and analysis of the model grass Brachypodium distachyon.</title>
        <authorList>
            <consortium name="International Brachypodium Initiative"/>
        </authorList>
    </citation>
    <scope>NUCLEOTIDE SEQUENCE [LARGE SCALE GENOMIC DNA]</scope>
    <source>
        <strain evidence="2 3">Bd21</strain>
    </source>
</reference>
<organism evidence="2">
    <name type="scientific">Brachypodium distachyon</name>
    <name type="common">Purple false brome</name>
    <name type="synonym">Trachynia distachya</name>
    <dbReference type="NCBI Taxonomy" id="15368"/>
    <lineage>
        <taxon>Eukaryota</taxon>
        <taxon>Viridiplantae</taxon>
        <taxon>Streptophyta</taxon>
        <taxon>Embryophyta</taxon>
        <taxon>Tracheophyta</taxon>
        <taxon>Spermatophyta</taxon>
        <taxon>Magnoliopsida</taxon>
        <taxon>Liliopsida</taxon>
        <taxon>Poales</taxon>
        <taxon>Poaceae</taxon>
        <taxon>BOP clade</taxon>
        <taxon>Pooideae</taxon>
        <taxon>Stipodae</taxon>
        <taxon>Brachypodieae</taxon>
        <taxon>Brachypodium</taxon>
    </lineage>
</organism>
<keyword evidence="4" id="KW-1185">Reference proteome</keyword>
<dbReference type="Gramene" id="PNT68429">
    <property type="protein sequence ID" value="PNT68429"/>
    <property type="gene ID" value="BRADI_3g40521v3"/>
</dbReference>
<gene>
    <name evidence="2" type="ORF">BRADI_3g40521v3</name>
</gene>
<dbReference type="Proteomes" id="UP000008810">
    <property type="component" value="Chromosome 3"/>
</dbReference>
<reference evidence="2" key="2">
    <citation type="submission" date="2017-06" db="EMBL/GenBank/DDBJ databases">
        <title>WGS assembly of Brachypodium distachyon.</title>
        <authorList>
            <consortium name="The International Brachypodium Initiative"/>
            <person name="Lucas S."/>
            <person name="Harmon-Smith M."/>
            <person name="Lail K."/>
            <person name="Tice H."/>
            <person name="Grimwood J."/>
            <person name="Bruce D."/>
            <person name="Barry K."/>
            <person name="Shu S."/>
            <person name="Lindquist E."/>
            <person name="Wang M."/>
            <person name="Pitluck S."/>
            <person name="Vogel J.P."/>
            <person name="Garvin D.F."/>
            <person name="Mockler T.C."/>
            <person name="Schmutz J."/>
            <person name="Rokhsar D."/>
            <person name="Bevan M.W."/>
        </authorList>
    </citation>
    <scope>NUCLEOTIDE SEQUENCE</scope>
    <source>
        <strain evidence="2">Bd21</strain>
    </source>
</reference>
<dbReference type="EnsemblPlants" id="PNT68429">
    <property type="protein sequence ID" value="PNT68429"/>
    <property type="gene ID" value="BRADI_3g40521v3"/>
</dbReference>
<dbReference type="EMBL" id="CM000882">
    <property type="protein sequence ID" value="PNT68429.1"/>
    <property type="molecule type" value="Genomic_DNA"/>
</dbReference>
<sequence length="111" mass="11398">MVQPFRSSPSRAPSSHASVQPLRPSVPHPRRPVLPPSPPSVPLLQKARGGAGLRARGSVPSSDAGQRANGSGLSYELQRRRSCSSVRATRRGSIDGVGQGGEAAAGQVAVA</sequence>
<evidence type="ECO:0000313" key="2">
    <source>
        <dbReference type="EMBL" id="PNT68429.1"/>
    </source>
</evidence>
<reference evidence="3" key="3">
    <citation type="submission" date="2018-08" db="UniProtKB">
        <authorList>
            <consortium name="EnsemblPlants"/>
        </authorList>
    </citation>
    <scope>IDENTIFICATION</scope>
    <source>
        <strain evidence="3">cv. Bd21</strain>
    </source>
</reference>
<dbReference type="AlphaFoldDB" id="A0A2K2D2C2"/>
<evidence type="ECO:0000313" key="3">
    <source>
        <dbReference type="EnsemblPlants" id="PNT68429"/>
    </source>
</evidence>
<dbReference type="InParanoid" id="A0A2K2D2C2"/>
<evidence type="ECO:0000256" key="1">
    <source>
        <dbReference type="SAM" id="MobiDB-lite"/>
    </source>
</evidence>
<feature type="region of interest" description="Disordered" evidence="1">
    <location>
        <begin position="1"/>
        <end position="111"/>
    </location>
</feature>
<evidence type="ECO:0000313" key="4">
    <source>
        <dbReference type="Proteomes" id="UP000008810"/>
    </source>
</evidence>
<proteinExistence type="predicted"/>
<feature type="compositionally biased region" description="Pro residues" evidence="1">
    <location>
        <begin position="24"/>
        <end position="41"/>
    </location>
</feature>
<feature type="compositionally biased region" description="Polar residues" evidence="1">
    <location>
        <begin position="59"/>
        <end position="72"/>
    </location>
</feature>